<dbReference type="Gene3D" id="1.10.287.1350">
    <property type="match status" value="1"/>
</dbReference>
<dbReference type="InterPro" id="IPR029063">
    <property type="entry name" value="SAM-dependent_MTases_sf"/>
</dbReference>
<dbReference type="Gene3D" id="3.40.50.150">
    <property type="entry name" value="Vaccinia Virus protein VP39"/>
    <property type="match status" value="1"/>
</dbReference>
<name>A0ABQ3SMN3_9ACTN</name>
<evidence type="ECO:0000256" key="4">
    <source>
        <dbReference type="SAM" id="MobiDB-lite"/>
    </source>
</evidence>
<feature type="domain" description="O-methyltransferase dimerisation" evidence="6">
    <location>
        <begin position="283"/>
        <end position="361"/>
    </location>
</feature>
<reference evidence="8" key="1">
    <citation type="submission" date="2023-07" db="EMBL/GenBank/DDBJ databases">
        <title>Whole genome shotgun sequence of Streptomyces nojiriensis NBRC 13794.</title>
        <authorList>
            <person name="Komaki H."/>
            <person name="Tamura T."/>
        </authorList>
    </citation>
    <scope>NUCLEOTIDE SEQUENCE [LARGE SCALE GENOMIC DNA]</scope>
    <source>
        <strain evidence="8">NBRC 13794</strain>
    </source>
</reference>
<evidence type="ECO:0000256" key="2">
    <source>
        <dbReference type="ARBA" id="ARBA00022679"/>
    </source>
</evidence>
<evidence type="ECO:0008006" key="9">
    <source>
        <dbReference type="Google" id="ProtNLM"/>
    </source>
</evidence>
<dbReference type="SUPFAM" id="SSF53335">
    <property type="entry name" value="S-adenosyl-L-methionine-dependent methyltransferases"/>
    <property type="match status" value="1"/>
</dbReference>
<proteinExistence type="predicted"/>
<keyword evidence="2" id="KW-0808">Transferase</keyword>
<dbReference type="InterPro" id="IPR016461">
    <property type="entry name" value="COMT-like"/>
</dbReference>
<dbReference type="InterPro" id="IPR036390">
    <property type="entry name" value="WH_DNA-bd_sf"/>
</dbReference>
<organism evidence="7 8">
    <name type="scientific">Streptomyces nojiriensis</name>
    <dbReference type="NCBI Taxonomy" id="66374"/>
    <lineage>
        <taxon>Bacteria</taxon>
        <taxon>Bacillati</taxon>
        <taxon>Actinomycetota</taxon>
        <taxon>Actinomycetes</taxon>
        <taxon>Kitasatosporales</taxon>
        <taxon>Streptomycetaceae</taxon>
        <taxon>Streptomyces</taxon>
    </lineage>
</organism>
<gene>
    <name evidence="7" type="ORF">Snoj_33060</name>
</gene>
<keyword evidence="1" id="KW-0489">Methyltransferase</keyword>
<dbReference type="PANTHER" id="PTHR43712">
    <property type="entry name" value="PUTATIVE (AFU_ORTHOLOGUE AFUA_4G14580)-RELATED"/>
    <property type="match status" value="1"/>
</dbReference>
<dbReference type="SUPFAM" id="SSF46785">
    <property type="entry name" value="Winged helix' DNA-binding domain"/>
    <property type="match status" value="1"/>
</dbReference>
<dbReference type="InterPro" id="IPR012967">
    <property type="entry name" value="COMT_dimerisation"/>
</dbReference>
<sequence length="624" mass="67836">MTAAGTRPVPLTPSHSTPHQPAHRFALPRPAPYRPEDTSTMTTTLPDETLLLDTADDTACLRAAVRFVREHDSAALLPLLLPGLDGPDLQALAGHCRFAHAGVLLFPPDADGLRTRLADCELAADTPSHPSVVVRERLALRHRRDPAELDVQILRPQVHGSTGERRAVEVFALTVPPYSDLEPIAAHERTCRHEAHLAFEIEHPEPLALRGLCAILARHGARPDGGGYNPHEDGTVLYFTLPADAACDYRRLELYARGDHRDTLAAHLDRPGHDGQPAETLLRLLTGAWTTQALATFARLGLPDVMDTGTARRTEDLARLTGSHPRSLAVLLRHLAMLGAVTRCPDREEDGFRLTGLGALLRADAPGSMRPLALMYGGPFYRSFGGLDHAVRTGRPAFDHLFGENHFDHFARDPELAALFDLSMAASSRMFEPLPAHPVITAASQAPSGATVVDVAGGNGELLGRILTAHPRLHGVLLERPHAVEAARRLLDTAGCGVRCDYRVGDFADVPPGGDVYVLSRVLHDWDDDRCREILRHCVRAMPDHADLLVVERLLPVDGSPSLATAWDLHMLCNVGGRERRADHYARLFADAGLRLVGHRPLPLDAHVLHARRAGAPDPGAGRS</sequence>
<keyword evidence="3" id="KW-0949">S-adenosyl-L-methionine</keyword>
<keyword evidence="8" id="KW-1185">Reference proteome</keyword>
<comment type="caution">
    <text evidence="7">The sequence shown here is derived from an EMBL/GenBank/DDBJ whole genome shotgun (WGS) entry which is preliminary data.</text>
</comment>
<accession>A0ABQ3SMN3</accession>
<feature type="domain" description="O-methyltransferase C-terminal" evidence="5">
    <location>
        <begin position="386"/>
        <end position="594"/>
    </location>
</feature>
<evidence type="ECO:0000259" key="5">
    <source>
        <dbReference type="Pfam" id="PF00891"/>
    </source>
</evidence>
<dbReference type="Pfam" id="PF08100">
    <property type="entry name" value="Dimerisation"/>
    <property type="match status" value="1"/>
</dbReference>
<evidence type="ECO:0000256" key="1">
    <source>
        <dbReference type="ARBA" id="ARBA00022603"/>
    </source>
</evidence>
<protein>
    <recommendedName>
        <fullName evidence="9">Methyltransferase</fullName>
    </recommendedName>
</protein>
<dbReference type="EMBL" id="BNEC01000005">
    <property type="protein sequence ID" value="GHI69388.1"/>
    <property type="molecule type" value="Genomic_DNA"/>
</dbReference>
<evidence type="ECO:0000313" key="7">
    <source>
        <dbReference type="EMBL" id="GHI69388.1"/>
    </source>
</evidence>
<dbReference type="Gene3D" id="1.10.10.10">
    <property type="entry name" value="Winged helix-like DNA-binding domain superfamily/Winged helix DNA-binding domain"/>
    <property type="match status" value="1"/>
</dbReference>
<dbReference type="InterPro" id="IPR036388">
    <property type="entry name" value="WH-like_DNA-bd_sf"/>
</dbReference>
<dbReference type="Proteomes" id="UP000613974">
    <property type="component" value="Unassembled WGS sequence"/>
</dbReference>
<evidence type="ECO:0000256" key="3">
    <source>
        <dbReference type="ARBA" id="ARBA00022691"/>
    </source>
</evidence>
<dbReference type="Pfam" id="PF00891">
    <property type="entry name" value="Methyltransf_2"/>
    <property type="match status" value="1"/>
</dbReference>
<evidence type="ECO:0000313" key="8">
    <source>
        <dbReference type="Proteomes" id="UP000613974"/>
    </source>
</evidence>
<feature type="region of interest" description="Disordered" evidence="4">
    <location>
        <begin position="1"/>
        <end position="42"/>
    </location>
</feature>
<dbReference type="PANTHER" id="PTHR43712:SF2">
    <property type="entry name" value="O-METHYLTRANSFERASE CICE"/>
    <property type="match status" value="1"/>
</dbReference>
<evidence type="ECO:0000259" key="6">
    <source>
        <dbReference type="Pfam" id="PF08100"/>
    </source>
</evidence>
<dbReference type="PROSITE" id="PS51683">
    <property type="entry name" value="SAM_OMT_II"/>
    <property type="match status" value="1"/>
</dbReference>
<dbReference type="InterPro" id="IPR001077">
    <property type="entry name" value="COMT_C"/>
</dbReference>